<name>A0ABN9PLG4_9DINO</name>
<sequence length="263" mass="29228">MPPGDVAERPMGPRDEELMTLAVRYPSYCLGVLPSDLEELRIVNGHTPAAEGVGHRPCAPLSWGPQGMPPAVADMDVSWRCTRGPTVKNVCEASVYSFDIGQFPYTIGNAQLMKELFGDRFEFIGLPAASPTAVPVASLPMECRDFSGTALLARATMRNKAWFSTRWSFCANLWMRSEKLSFCSSIVSVDGDHSAEGTYADLVNFRKLASCRNWVLMDDAGWNSTNSAWQRAKDEGIITQVECFVDMSPRPDYQFMDYPENRS</sequence>
<dbReference type="EMBL" id="CAUYUJ010000983">
    <property type="protein sequence ID" value="CAK0793508.1"/>
    <property type="molecule type" value="Genomic_DNA"/>
</dbReference>
<feature type="non-terminal residue" evidence="1">
    <location>
        <position position="263"/>
    </location>
</feature>
<evidence type="ECO:0000313" key="2">
    <source>
        <dbReference type="Proteomes" id="UP001189429"/>
    </source>
</evidence>
<reference evidence="1" key="1">
    <citation type="submission" date="2023-10" db="EMBL/GenBank/DDBJ databases">
        <authorList>
            <person name="Chen Y."/>
            <person name="Shah S."/>
            <person name="Dougan E. K."/>
            <person name="Thang M."/>
            <person name="Chan C."/>
        </authorList>
    </citation>
    <scope>NUCLEOTIDE SEQUENCE [LARGE SCALE GENOMIC DNA]</scope>
</reference>
<gene>
    <name evidence="1" type="ORF">PCOR1329_LOCUS3792</name>
</gene>
<proteinExistence type="predicted"/>
<evidence type="ECO:0000313" key="1">
    <source>
        <dbReference type="EMBL" id="CAK0793508.1"/>
    </source>
</evidence>
<protein>
    <submittedName>
        <fullName evidence="1">Uncharacterized protein</fullName>
    </submittedName>
</protein>
<organism evidence="1 2">
    <name type="scientific">Prorocentrum cordatum</name>
    <dbReference type="NCBI Taxonomy" id="2364126"/>
    <lineage>
        <taxon>Eukaryota</taxon>
        <taxon>Sar</taxon>
        <taxon>Alveolata</taxon>
        <taxon>Dinophyceae</taxon>
        <taxon>Prorocentrales</taxon>
        <taxon>Prorocentraceae</taxon>
        <taxon>Prorocentrum</taxon>
    </lineage>
</organism>
<accession>A0ABN9PLG4</accession>
<comment type="caution">
    <text evidence="1">The sequence shown here is derived from an EMBL/GenBank/DDBJ whole genome shotgun (WGS) entry which is preliminary data.</text>
</comment>
<dbReference type="Proteomes" id="UP001189429">
    <property type="component" value="Unassembled WGS sequence"/>
</dbReference>
<keyword evidence="2" id="KW-1185">Reference proteome</keyword>